<gene>
    <name evidence="1" type="ORF">DSO57_1008790</name>
</gene>
<accession>A0ACC2URT1</accession>
<evidence type="ECO:0000313" key="1">
    <source>
        <dbReference type="EMBL" id="KAJ9089830.1"/>
    </source>
</evidence>
<organism evidence="1 2">
    <name type="scientific">Entomophthora muscae</name>
    <dbReference type="NCBI Taxonomy" id="34485"/>
    <lineage>
        <taxon>Eukaryota</taxon>
        <taxon>Fungi</taxon>
        <taxon>Fungi incertae sedis</taxon>
        <taxon>Zoopagomycota</taxon>
        <taxon>Entomophthoromycotina</taxon>
        <taxon>Entomophthoromycetes</taxon>
        <taxon>Entomophthorales</taxon>
        <taxon>Entomophthoraceae</taxon>
        <taxon>Entomophthora</taxon>
    </lineage>
</organism>
<dbReference type="EMBL" id="QTSX02000027">
    <property type="protein sequence ID" value="KAJ9089830.1"/>
    <property type="molecule type" value="Genomic_DNA"/>
</dbReference>
<keyword evidence="2" id="KW-1185">Reference proteome</keyword>
<proteinExistence type="predicted"/>
<reference evidence="1" key="1">
    <citation type="submission" date="2022-04" db="EMBL/GenBank/DDBJ databases">
        <title>Genome of the entomopathogenic fungus Entomophthora muscae.</title>
        <authorList>
            <person name="Elya C."/>
            <person name="Lovett B.R."/>
            <person name="Lee E."/>
            <person name="Macias A.M."/>
            <person name="Hajek A.E."/>
            <person name="De Bivort B.L."/>
            <person name="Kasson M.T."/>
            <person name="De Fine Licht H.H."/>
            <person name="Stajich J.E."/>
        </authorList>
    </citation>
    <scope>NUCLEOTIDE SEQUENCE</scope>
    <source>
        <strain evidence="1">Berkeley</strain>
    </source>
</reference>
<protein>
    <submittedName>
        <fullName evidence="1">Uncharacterized protein</fullName>
    </submittedName>
</protein>
<name>A0ACC2URT1_9FUNG</name>
<evidence type="ECO:0000313" key="2">
    <source>
        <dbReference type="Proteomes" id="UP001165960"/>
    </source>
</evidence>
<sequence>MPSTPPLPSAPPAQNFSKVEFVNITVLGLSNKVVPHTRIWCSLATAVNYIVGIAPIVYLAFQARPVSPVKVQTDSDMGHETLGAHSLGTLY</sequence>
<dbReference type="Proteomes" id="UP001165960">
    <property type="component" value="Unassembled WGS sequence"/>
</dbReference>
<comment type="caution">
    <text evidence="1">The sequence shown here is derived from an EMBL/GenBank/DDBJ whole genome shotgun (WGS) entry which is preliminary data.</text>
</comment>